<keyword evidence="3" id="KW-1185">Reference proteome</keyword>
<keyword evidence="1" id="KW-0812">Transmembrane</keyword>
<dbReference type="Proteomes" id="UP000253551">
    <property type="component" value="Unassembled WGS sequence"/>
</dbReference>
<dbReference type="PANTHER" id="PTHR38848">
    <property type="entry name" value="G-PROTEIN COUPLED RECEPTORS FAMILY 3 PROFILE DOMAIN-CONTAINING PROTEIN"/>
    <property type="match status" value="1"/>
</dbReference>
<sequence>MTILFIRPLIKMGGTNLAFGSKRNSRLNEVALRTLVASVVCLVVSFANIFSLIMLNGRERGLLCMTCCTLDVTINVITVHWVTTQAPGKRSKEADNTQLSDSGQEMNRQQDIILGFKDIDTKMTFQQEKIDLDQISSDSGCFEPSYQESHASSKSLTKQ</sequence>
<reference evidence="2 3" key="1">
    <citation type="journal article" date="2018" name="G3 (Bethesda)">
        <title>Phylogenetic and Phylogenomic Definition of Rhizopus Species.</title>
        <authorList>
            <person name="Gryganskyi A.P."/>
            <person name="Golan J."/>
            <person name="Dolatabadi S."/>
            <person name="Mondo S."/>
            <person name="Robb S."/>
            <person name="Idnurm A."/>
            <person name="Muszewska A."/>
            <person name="Steczkiewicz K."/>
            <person name="Masonjones S."/>
            <person name="Liao H.L."/>
            <person name="Gajdeczka M.T."/>
            <person name="Anike F."/>
            <person name="Vuek A."/>
            <person name="Anishchenko I.M."/>
            <person name="Voigt K."/>
            <person name="de Hoog G.S."/>
            <person name="Smith M.E."/>
            <person name="Heitman J."/>
            <person name="Vilgalys R."/>
            <person name="Stajich J.E."/>
        </authorList>
    </citation>
    <scope>NUCLEOTIDE SEQUENCE [LARGE SCALE GENOMIC DNA]</scope>
    <source>
        <strain evidence="2 3">LSU 92-RS-03</strain>
    </source>
</reference>
<dbReference type="OrthoDB" id="3210850at2759"/>
<dbReference type="EMBL" id="PJQM01002643">
    <property type="protein sequence ID" value="RCH93815.1"/>
    <property type="molecule type" value="Genomic_DNA"/>
</dbReference>
<evidence type="ECO:0000256" key="1">
    <source>
        <dbReference type="SAM" id="Phobius"/>
    </source>
</evidence>
<evidence type="ECO:0000313" key="2">
    <source>
        <dbReference type="EMBL" id="RCH93815.1"/>
    </source>
</evidence>
<dbReference type="PANTHER" id="PTHR38848:SF3">
    <property type="entry name" value="G-PROTEIN COUPLED RECEPTORS FAMILY 3 PROFILE DOMAIN-CONTAINING PROTEIN"/>
    <property type="match status" value="1"/>
</dbReference>
<feature type="transmembrane region" description="Helical" evidence="1">
    <location>
        <begin position="30"/>
        <end position="55"/>
    </location>
</feature>
<protein>
    <submittedName>
        <fullName evidence="2">Uncharacterized protein</fullName>
    </submittedName>
</protein>
<name>A0A367JV88_RHIST</name>
<comment type="caution">
    <text evidence="2">The sequence shown here is derived from an EMBL/GenBank/DDBJ whole genome shotgun (WGS) entry which is preliminary data.</text>
</comment>
<keyword evidence="1" id="KW-1133">Transmembrane helix</keyword>
<evidence type="ECO:0000313" key="3">
    <source>
        <dbReference type="Proteomes" id="UP000253551"/>
    </source>
</evidence>
<proteinExistence type="predicted"/>
<organism evidence="2 3">
    <name type="scientific">Rhizopus stolonifer</name>
    <name type="common">Rhizopus nigricans</name>
    <dbReference type="NCBI Taxonomy" id="4846"/>
    <lineage>
        <taxon>Eukaryota</taxon>
        <taxon>Fungi</taxon>
        <taxon>Fungi incertae sedis</taxon>
        <taxon>Mucoromycota</taxon>
        <taxon>Mucoromycotina</taxon>
        <taxon>Mucoromycetes</taxon>
        <taxon>Mucorales</taxon>
        <taxon>Mucorineae</taxon>
        <taxon>Rhizopodaceae</taxon>
        <taxon>Rhizopus</taxon>
    </lineage>
</organism>
<dbReference type="AlphaFoldDB" id="A0A367JV88"/>
<gene>
    <name evidence="2" type="ORF">CU098_001588</name>
</gene>
<accession>A0A367JV88</accession>
<keyword evidence="1" id="KW-0472">Membrane</keyword>
<dbReference type="STRING" id="4846.A0A367JV88"/>